<dbReference type="GO" id="GO:0005978">
    <property type="term" value="P:glycogen biosynthetic process"/>
    <property type="evidence" value="ECO:0007669"/>
    <property type="project" value="UniProtKB-UniRule"/>
</dbReference>
<evidence type="ECO:0000256" key="6">
    <source>
        <dbReference type="ARBA" id="ARBA00022676"/>
    </source>
</evidence>
<keyword evidence="5 10" id="KW-0321">Glycogen metabolism</keyword>
<keyword evidence="7 10" id="KW-0808">Transferase</keyword>
<dbReference type="GO" id="GO:0004553">
    <property type="term" value="F:hydrolase activity, hydrolyzing O-glycosyl compounds"/>
    <property type="evidence" value="ECO:0007669"/>
    <property type="project" value="InterPro"/>
</dbReference>
<keyword evidence="9 10" id="KW-0119">Carbohydrate metabolism</keyword>
<evidence type="ECO:0000256" key="3">
    <source>
        <dbReference type="ARBA" id="ARBA00004964"/>
    </source>
</evidence>
<dbReference type="InterPro" id="IPR017853">
    <property type="entry name" value="GH"/>
</dbReference>
<comment type="caution">
    <text evidence="13">The sequence shown here is derived from an EMBL/GenBank/DDBJ whole genome shotgun (WGS) entry which is preliminary data.</text>
</comment>
<dbReference type="FunFam" id="3.20.20.80:FF:000003">
    <property type="entry name" value="1,4-alpha-glucan branching enzyme GlgB"/>
    <property type="match status" value="1"/>
</dbReference>
<dbReference type="Proteomes" id="UP000288587">
    <property type="component" value="Unassembled WGS sequence"/>
</dbReference>
<comment type="pathway">
    <text evidence="3 10">Glycan biosynthesis; glycogen biosynthesis.</text>
</comment>
<dbReference type="Gene3D" id="3.20.20.80">
    <property type="entry name" value="Glycosidases"/>
    <property type="match status" value="1"/>
</dbReference>
<proteinExistence type="inferred from homology"/>
<keyword evidence="14" id="KW-1185">Reference proteome</keyword>
<dbReference type="InterPro" id="IPR006047">
    <property type="entry name" value="GH13_cat_dom"/>
</dbReference>
<dbReference type="FunFam" id="2.60.40.1180:FF:000002">
    <property type="entry name" value="1,4-alpha-glucan branching enzyme GlgB"/>
    <property type="match status" value="1"/>
</dbReference>
<dbReference type="Gene3D" id="2.60.40.1180">
    <property type="entry name" value="Golgi alpha-mannosidase II"/>
    <property type="match status" value="1"/>
</dbReference>
<dbReference type="Gene3D" id="2.60.40.10">
    <property type="entry name" value="Immunoglobulins"/>
    <property type="match status" value="2"/>
</dbReference>
<name>A0A3S2UI17_9BURK</name>
<keyword evidence="6 10" id="KW-0328">Glycosyltransferase</keyword>
<dbReference type="CDD" id="cd11322">
    <property type="entry name" value="AmyAc_Glg_BE"/>
    <property type="match status" value="1"/>
</dbReference>
<comment type="subunit">
    <text evidence="10">Monomer.</text>
</comment>
<evidence type="ECO:0000256" key="4">
    <source>
        <dbReference type="ARBA" id="ARBA00009000"/>
    </source>
</evidence>
<dbReference type="NCBIfam" id="NF008967">
    <property type="entry name" value="PRK12313.1"/>
    <property type="match status" value="1"/>
</dbReference>
<dbReference type="UniPathway" id="UPA00164"/>
<dbReference type="NCBIfam" id="NF003811">
    <property type="entry name" value="PRK05402.1"/>
    <property type="match status" value="1"/>
</dbReference>
<evidence type="ECO:0000313" key="13">
    <source>
        <dbReference type="EMBL" id="RVT88243.1"/>
    </source>
</evidence>
<evidence type="ECO:0000313" key="14">
    <source>
        <dbReference type="Proteomes" id="UP000288587"/>
    </source>
</evidence>
<dbReference type="RefSeq" id="WP_127681208.1">
    <property type="nucleotide sequence ID" value="NZ_SACM01000001.1"/>
</dbReference>
<evidence type="ECO:0000256" key="10">
    <source>
        <dbReference type="HAMAP-Rule" id="MF_00685"/>
    </source>
</evidence>
<dbReference type="SUPFAM" id="SSF81296">
    <property type="entry name" value="E set domains"/>
    <property type="match status" value="2"/>
</dbReference>
<keyword evidence="8 10" id="KW-0320">Glycogen biosynthesis</keyword>
<evidence type="ECO:0000256" key="2">
    <source>
        <dbReference type="ARBA" id="ARBA00002953"/>
    </source>
</evidence>
<gene>
    <name evidence="10 13" type="primary">glgB</name>
    <name evidence="13" type="ORF">EOD73_04380</name>
</gene>
<dbReference type="SMART" id="SM00642">
    <property type="entry name" value="Aamy"/>
    <property type="match status" value="1"/>
</dbReference>
<dbReference type="InterPro" id="IPR006048">
    <property type="entry name" value="A-amylase/branching_C"/>
</dbReference>
<evidence type="ECO:0000256" key="11">
    <source>
        <dbReference type="PIRSR" id="PIRSR000463-1"/>
    </source>
</evidence>
<dbReference type="InterPro" id="IPR006407">
    <property type="entry name" value="GlgB"/>
</dbReference>
<dbReference type="InterPro" id="IPR014756">
    <property type="entry name" value="Ig_E-set"/>
</dbReference>
<dbReference type="InterPro" id="IPR004193">
    <property type="entry name" value="Glyco_hydro_13_N"/>
</dbReference>
<evidence type="ECO:0000256" key="1">
    <source>
        <dbReference type="ARBA" id="ARBA00000826"/>
    </source>
</evidence>
<dbReference type="InterPro" id="IPR013783">
    <property type="entry name" value="Ig-like_fold"/>
</dbReference>
<dbReference type="PANTHER" id="PTHR43651:SF3">
    <property type="entry name" value="1,4-ALPHA-GLUCAN-BRANCHING ENZYME"/>
    <property type="match status" value="1"/>
</dbReference>
<dbReference type="FunFam" id="2.60.40.10:FF:000169">
    <property type="entry name" value="1,4-alpha-glucan branching enzyme GlgB"/>
    <property type="match status" value="1"/>
</dbReference>
<evidence type="ECO:0000256" key="7">
    <source>
        <dbReference type="ARBA" id="ARBA00022679"/>
    </source>
</evidence>
<dbReference type="OrthoDB" id="9800174at2"/>
<dbReference type="Pfam" id="PF22019">
    <property type="entry name" value="GlgB_N"/>
    <property type="match status" value="1"/>
</dbReference>
<dbReference type="InterPro" id="IPR044143">
    <property type="entry name" value="GlgB_N_E_set_prok"/>
</dbReference>
<dbReference type="NCBIfam" id="TIGR01515">
    <property type="entry name" value="branching_enzym"/>
    <property type="match status" value="1"/>
</dbReference>
<dbReference type="GO" id="GO:0005829">
    <property type="term" value="C:cytosol"/>
    <property type="evidence" value="ECO:0007669"/>
    <property type="project" value="TreeGrafter"/>
</dbReference>
<evidence type="ECO:0000259" key="12">
    <source>
        <dbReference type="SMART" id="SM00642"/>
    </source>
</evidence>
<dbReference type="EC" id="2.4.1.18" evidence="10"/>
<dbReference type="CDD" id="cd02855">
    <property type="entry name" value="E_set_GBE_prok_N"/>
    <property type="match status" value="1"/>
</dbReference>
<feature type="active site" description="Proton donor" evidence="10 11">
    <location>
        <position position="453"/>
    </location>
</feature>
<dbReference type="GO" id="GO:0003844">
    <property type="term" value="F:1,4-alpha-glucan branching enzyme activity"/>
    <property type="evidence" value="ECO:0007669"/>
    <property type="project" value="UniProtKB-UniRule"/>
</dbReference>
<sequence>MLEADVAQALVEARHGDPFAVLGLHTDAAGALWLRVLNPQAAAVSAVVGGQVVAPLTARGDGLFEGRLPGKARVDYRLKIQWAAGGEGEYADAYAFGPQLSDDEIRRLRDGNEARAFEILGSQPVTHGDVAGVRFAVWAPNARRVSVVGSFNAWDGRRHAMRLRHDVGVWELFVPHAQAGDFYKYELIGADGHLQPLKADPYARSTELRPETASVVAPLPPKRRLPPGRAEANRRDAPISVYECHPASWRKGRDGGFPTWEELANTLPAYVAGLGFTHLELLPISEHPFDGSWGYQTLGLFAPSRRFGPPEQFEVFVQACHDHGLGLLLDWVPAHFPTDGFGMARFDGTALYEYQDPKEGFHRDWNTLIYNFGRSEVRSFLASSALYWVERWGVDGLRVDAVASMLYRDYSRPSGEWVPNHHGGRENLEAIALLQHVNEVLGREAPGAITVAEESTSFPGVSQPTYLGGLGFHFKWNMGWMNDTLRYIHEDPIHRRYHHHQMTFGLVYAFSENFMLPISHDEVVHGKGSLFDKMPGDEWQKFANTRAYLGFMWGHPGKKLLFMGQEWGQRGEWNHDVGLPWHQLDDARHAGVRRWVGDLNALYRGTPALHRLDCEAQGFEWVASHDEESSVYAWLRHDGQGGSVLVVCNLTPVPRHGYRLGVPSTHGAWREVLNSDSEHYGGSNVGNGPQALAVQALAAHGRSHSLALTLPPLATVFLVPA</sequence>
<evidence type="ECO:0000256" key="5">
    <source>
        <dbReference type="ARBA" id="ARBA00022600"/>
    </source>
</evidence>
<dbReference type="PANTHER" id="PTHR43651">
    <property type="entry name" value="1,4-ALPHA-GLUCAN-BRANCHING ENZYME"/>
    <property type="match status" value="1"/>
</dbReference>
<feature type="active site" description="Nucleophile" evidence="10 11">
    <location>
        <position position="400"/>
    </location>
</feature>
<dbReference type="HAMAP" id="MF_00685">
    <property type="entry name" value="GlgB"/>
    <property type="match status" value="1"/>
</dbReference>
<comment type="catalytic activity">
    <reaction evidence="1 10">
        <text>Transfers a segment of a (1-&gt;4)-alpha-D-glucan chain to a primary hydroxy group in a similar glucan chain.</text>
        <dbReference type="EC" id="2.4.1.18"/>
    </reaction>
</comment>
<dbReference type="PIRSF" id="PIRSF000463">
    <property type="entry name" value="GlgB"/>
    <property type="match status" value="1"/>
</dbReference>
<dbReference type="SUPFAM" id="SSF51445">
    <property type="entry name" value="(Trans)glycosidases"/>
    <property type="match status" value="1"/>
</dbReference>
<protein>
    <recommendedName>
        <fullName evidence="10">1,4-alpha-glucan branching enzyme GlgB</fullName>
        <ecNumber evidence="10">2.4.1.18</ecNumber>
    </recommendedName>
    <alternativeName>
        <fullName evidence="10">1,4-alpha-D-glucan:1,4-alpha-D-glucan 6-glucosyl-transferase</fullName>
    </alternativeName>
    <alternativeName>
        <fullName evidence="10">Alpha-(1-&gt;4)-glucan branching enzyme</fullName>
    </alternativeName>
    <alternativeName>
        <fullName evidence="10">Glycogen branching enzyme</fullName>
        <shortName evidence="10">BE</shortName>
    </alternativeName>
</protein>
<dbReference type="AlphaFoldDB" id="A0A3S2UI17"/>
<evidence type="ECO:0000256" key="8">
    <source>
        <dbReference type="ARBA" id="ARBA00023056"/>
    </source>
</evidence>
<dbReference type="EMBL" id="SACM01000001">
    <property type="protein sequence ID" value="RVT88243.1"/>
    <property type="molecule type" value="Genomic_DNA"/>
</dbReference>
<dbReference type="GO" id="GO:0043169">
    <property type="term" value="F:cation binding"/>
    <property type="evidence" value="ECO:0007669"/>
    <property type="project" value="InterPro"/>
</dbReference>
<organism evidence="13 14">
    <name type="scientific">Inhella crocodyli</name>
    <dbReference type="NCBI Taxonomy" id="2499851"/>
    <lineage>
        <taxon>Bacteria</taxon>
        <taxon>Pseudomonadati</taxon>
        <taxon>Pseudomonadota</taxon>
        <taxon>Betaproteobacteria</taxon>
        <taxon>Burkholderiales</taxon>
        <taxon>Sphaerotilaceae</taxon>
        <taxon>Inhella</taxon>
    </lineage>
</organism>
<dbReference type="Pfam" id="PF02806">
    <property type="entry name" value="Alpha-amylase_C"/>
    <property type="match status" value="1"/>
</dbReference>
<dbReference type="Pfam" id="PF02922">
    <property type="entry name" value="CBM_48"/>
    <property type="match status" value="1"/>
</dbReference>
<dbReference type="InterPro" id="IPR013780">
    <property type="entry name" value="Glyco_hydro_b"/>
</dbReference>
<dbReference type="SUPFAM" id="SSF51011">
    <property type="entry name" value="Glycosyl hydrolase domain"/>
    <property type="match status" value="1"/>
</dbReference>
<accession>A0A3S2UI17</accession>
<comment type="function">
    <text evidence="2 10">Catalyzes the formation of the alpha-1,6-glucosidic linkages in glycogen by scission of a 1,4-alpha-linked oligosaccharide from growing alpha-1,4-glucan chains and the subsequent attachment of the oligosaccharide to the alpha-1,6 position.</text>
</comment>
<feature type="domain" description="Glycosyl hydrolase family 13 catalytic" evidence="12">
    <location>
        <begin position="243"/>
        <end position="588"/>
    </location>
</feature>
<evidence type="ECO:0000256" key="9">
    <source>
        <dbReference type="ARBA" id="ARBA00023277"/>
    </source>
</evidence>
<reference evidence="13 14" key="1">
    <citation type="submission" date="2019-01" db="EMBL/GenBank/DDBJ databases">
        <authorList>
            <person name="Chen W.-M."/>
        </authorList>
    </citation>
    <scope>NUCLEOTIDE SEQUENCE [LARGE SCALE GENOMIC DNA]</scope>
    <source>
        <strain evidence="13 14">CCP-18</strain>
    </source>
</reference>
<comment type="similarity">
    <text evidence="4 10">Belongs to the glycosyl hydrolase 13 family. GlgB subfamily.</text>
</comment>
<dbReference type="InterPro" id="IPR054169">
    <property type="entry name" value="GlgB_N"/>
</dbReference>
<dbReference type="InterPro" id="IPR037439">
    <property type="entry name" value="Branching_enzy"/>
</dbReference>